<keyword evidence="4" id="KW-1185">Reference proteome</keyword>
<feature type="region of interest" description="Disordered" evidence="1">
    <location>
        <begin position="1"/>
        <end position="124"/>
    </location>
</feature>
<keyword evidence="2" id="KW-1133">Transmembrane helix</keyword>
<name>A0A4S2KCM5_9HYME</name>
<reference evidence="3 4" key="1">
    <citation type="journal article" date="2019" name="Philos. Trans. R. Soc. Lond., B, Biol. Sci.">
        <title>Ant behaviour and brain gene expression of defending hosts depend on the ecological success of the intruding social parasite.</title>
        <authorList>
            <person name="Kaur R."/>
            <person name="Stoldt M."/>
            <person name="Jongepier E."/>
            <person name="Feldmeyer B."/>
            <person name="Menzel F."/>
            <person name="Bornberg-Bauer E."/>
            <person name="Foitzik S."/>
        </authorList>
    </citation>
    <scope>NUCLEOTIDE SEQUENCE [LARGE SCALE GENOMIC DNA]</scope>
    <source>
        <tissue evidence="3">Whole body</tissue>
    </source>
</reference>
<protein>
    <submittedName>
        <fullName evidence="3">Uncharacterized protein</fullName>
    </submittedName>
</protein>
<feature type="transmembrane region" description="Helical" evidence="2">
    <location>
        <begin position="146"/>
        <end position="164"/>
    </location>
</feature>
<evidence type="ECO:0000313" key="3">
    <source>
        <dbReference type="EMBL" id="TGZ47065.1"/>
    </source>
</evidence>
<feature type="transmembrane region" description="Helical" evidence="2">
    <location>
        <begin position="196"/>
        <end position="212"/>
    </location>
</feature>
<dbReference type="EMBL" id="QBLH01002780">
    <property type="protein sequence ID" value="TGZ47065.1"/>
    <property type="molecule type" value="Genomic_DNA"/>
</dbReference>
<keyword evidence="2" id="KW-0472">Membrane</keyword>
<evidence type="ECO:0000256" key="1">
    <source>
        <dbReference type="SAM" id="MobiDB-lite"/>
    </source>
</evidence>
<gene>
    <name evidence="3" type="ORF">DBV15_02984</name>
</gene>
<organism evidence="3 4">
    <name type="scientific">Temnothorax longispinosus</name>
    <dbReference type="NCBI Taxonomy" id="300112"/>
    <lineage>
        <taxon>Eukaryota</taxon>
        <taxon>Metazoa</taxon>
        <taxon>Ecdysozoa</taxon>
        <taxon>Arthropoda</taxon>
        <taxon>Hexapoda</taxon>
        <taxon>Insecta</taxon>
        <taxon>Pterygota</taxon>
        <taxon>Neoptera</taxon>
        <taxon>Endopterygota</taxon>
        <taxon>Hymenoptera</taxon>
        <taxon>Apocrita</taxon>
        <taxon>Aculeata</taxon>
        <taxon>Formicoidea</taxon>
        <taxon>Formicidae</taxon>
        <taxon>Myrmicinae</taxon>
        <taxon>Temnothorax</taxon>
    </lineage>
</organism>
<feature type="compositionally biased region" description="Basic and acidic residues" evidence="1">
    <location>
        <begin position="99"/>
        <end position="118"/>
    </location>
</feature>
<proteinExistence type="predicted"/>
<dbReference type="AlphaFoldDB" id="A0A4S2KCM5"/>
<evidence type="ECO:0000313" key="4">
    <source>
        <dbReference type="Proteomes" id="UP000310200"/>
    </source>
</evidence>
<keyword evidence="2" id="KW-0812">Transmembrane</keyword>
<feature type="compositionally biased region" description="Basic and acidic residues" evidence="1">
    <location>
        <begin position="64"/>
        <end position="79"/>
    </location>
</feature>
<dbReference type="Proteomes" id="UP000310200">
    <property type="component" value="Unassembled WGS sequence"/>
</dbReference>
<comment type="caution">
    <text evidence="3">The sequence shown here is derived from an EMBL/GenBank/DDBJ whole genome shotgun (WGS) entry which is preliminary data.</text>
</comment>
<feature type="compositionally biased region" description="Polar residues" evidence="1">
    <location>
        <begin position="20"/>
        <end position="41"/>
    </location>
</feature>
<evidence type="ECO:0000256" key="2">
    <source>
        <dbReference type="SAM" id="Phobius"/>
    </source>
</evidence>
<feature type="compositionally biased region" description="Basic residues" evidence="1">
    <location>
        <begin position="8"/>
        <end position="19"/>
    </location>
</feature>
<accession>A0A4S2KCM5</accession>
<sequence length="343" mass="38678">MASVKGRHEARKRVCHRARTLSSAPLRSSTTAFRDNSTSVPNRGASPSLVRVSGIDHTGPVQGRTERGRAPAEAHEGPRVRSTVPSRSGPNDWRGQNDVGRREGRPKGDEMMPDRSDRGPPPSVILYTRRPATSFLRVSTHINTRYVYTGMTPAFVAVFALPIGSPLTMSDAVTFCSFRITGRAAKRFCDPSRERVYLVLLTAVYGYARFSLRSRRRVPNNQSFKAYHVSRYLVNYGRKLSTFRVNVTPDTQARDPTTYTYGLARNPVMYHPLARMQAVEEKTRKKEAPSGIDVPRINNCLVPGKGERGWEEKRSRGRRYARIATEFRHRIAVKSRCNCDVVR</sequence>